<proteinExistence type="predicted"/>
<evidence type="ECO:0000256" key="1">
    <source>
        <dbReference type="ARBA" id="ARBA00023004"/>
    </source>
</evidence>
<reference evidence="4" key="1">
    <citation type="journal article" date="2014" name="Front. Microbiol.">
        <title>High frequency of phylogenetically diverse reductive dehalogenase-homologous genes in deep subseafloor sedimentary metagenomes.</title>
        <authorList>
            <person name="Kawai M."/>
            <person name="Futagami T."/>
            <person name="Toyoda A."/>
            <person name="Takaki Y."/>
            <person name="Nishi S."/>
            <person name="Hori S."/>
            <person name="Arai W."/>
            <person name="Tsubouchi T."/>
            <person name="Morono Y."/>
            <person name="Uchiyama I."/>
            <person name="Ito T."/>
            <person name="Fujiyama A."/>
            <person name="Inagaki F."/>
            <person name="Takami H."/>
        </authorList>
    </citation>
    <scope>NUCLEOTIDE SEQUENCE</scope>
    <source>
        <strain evidence="4">Expedition CK06-06</strain>
    </source>
</reference>
<evidence type="ECO:0000256" key="2">
    <source>
        <dbReference type="ARBA" id="ARBA00023014"/>
    </source>
</evidence>
<dbReference type="Pfam" id="PF01568">
    <property type="entry name" value="Molydop_binding"/>
    <property type="match status" value="1"/>
</dbReference>
<dbReference type="EMBL" id="BARU01027214">
    <property type="protein sequence ID" value="GAH71711.1"/>
    <property type="molecule type" value="Genomic_DNA"/>
</dbReference>
<dbReference type="GO" id="GO:0051536">
    <property type="term" value="F:iron-sulfur cluster binding"/>
    <property type="evidence" value="ECO:0007669"/>
    <property type="project" value="UniProtKB-KW"/>
</dbReference>
<keyword evidence="2" id="KW-0479">Metal-binding</keyword>
<keyword evidence="1" id="KW-0408">Iron</keyword>
<evidence type="ECO:0000313" key="4">
    <source>
        <dbReference type="EMBL" id="GAH71711.1"/>
    </source>
</evidence>
<accession>X1HNJ5</accession>
<protein>
    <recommendedName>
        <fullName evidence="3">Molybdopterin dinucleotide-binding domain-containing protein</fullName>
    </recommendedName>
</protein>
<comment type="caution">
    <text evidence="4">The sequence shown here is derived from an EMBL/GenBank/DDBJ whole genome shotgun (WGS) entry which is preliminary data.</text>
</comment>
<dbReference type="GO" id="GO:0016491">
    <property type="term" value="F:oxidoreductase activity"/>
    <property type="evidence" value="ECO:0007669"/>
    <property type="project" value="InterPro"/>
</dbReference>
<dbReference type="PANTHER" id="PTHR43742:SF6">
    <property type="entry name" value="OXIDOREDUCTASE YYAE-RELATED"/>
    <property type="match status" value="1"/>
</dbReference>
<name>X1HNJ5_9ZZZZ</name>
<dbReference type="AlphaFoldDB" id="X1HNJ5"/>
<dbReference type="PANTHER" id="PTHR43742">
    <property type="entry name" value="TRIMETHYLAMINE-N-OXIDE REDUCTASE"/>
    <property type="match status" value="1"/>
</dbReference>
<dbReference type="GO" id="GO:0043546">
    <property type="term" value="F:molybdopterin cofactor binding"/>
    <property type="evidence" value="ECO:0007669"/>
    <property type="project" value="InterPro"/>
</dbReference>
<dbReference type="GO" id="GO:0018818">
    <property type="term" value="F:acetylene hydratase activity"/>
    <property type="evidence" value="ECO:0007669"/>
    <property type="project" value="InterPro"/>
</dbReference>
<evidence type="ECO:0000259" key="3">
    <source>
        <dbReference type="Pfam" id="PF01568"/>
    </source>
</evidence>
<feature type="domain" description="Molybdopterin dinucleotide-binding" evidence="3">
    <location>
        <begin position="2"/>
        <end position="110"/>
    </location>
</feature>
<dbReference type="InterPro" id="IPR006657">
    <property type="entry name" value="MoPterin_dinucl-bd_dom"/>
</dbReference>
<keyword evidence="2" id="KW-0411">Iron-sulfur</keyword>
<dbReference type="InterPro" id="IPR050612">
    <property type="entry name" value="Prok_Mopterin_Oxidored"/>
</dbReference>
<dbReference type="InterPro" id="IPR009010">
    <property type="entry name" value="Asp_de-COase-like_dom_sf"/>
</dbReference>
<dbReference type="Gene3D" id="2.40.40.20">
    <property type="match status" value="1"/>
</dbReference>
<feature type="non-terminal residue" evidence="4">
    <location>
        <position position="1"/>
    </location>
</feature>
<sequence>AYFHSSNRQVPWCRELEPYPRVQIHPQTAAGLDIKDGDWVWIEAPKDRGRVKMKAEVTEAVDPRVVATPSHWWYPENKEDPLHGWSESNINIITTNDPPYEPVSGAVSLRGLLCKVYRVEED</sequence>
<dbReference type="CDD" id="cd02781">
    <property type="entry name" value="MopB_CT_Acetylene-hydratase"/>
    <property type="match status" value="1"/>
</dbReference>
<dbReference type="SUPFAM" id="SSF50692">
    <property type="entry name" value="ADC-like"/>
    <property type="match status" value="1"/>
</dbReference>
<gene>
    <name evidence="4" type="ORF">S03H2_43600</name>
</gene>
<dbReference type="InterPro" id="IPR037949">
    <property type="entry name" value="MopB_CT_Acetylene-hydratase"/>
</dbReference>
<organism evidence="4">
    <name type="scientific">marine sediment metagenome</name>
    <dbReference type="NCBI Taxonomy" id="412755"/>
    <lineage>
        <taxon>unclassified sequences</taxon>
        <taxon>metagenomes</taxon>
        <taxon>ecological metagenomes</taxon>
    </lineage>
</organism>